<dbReference type="EMBL" id="CM023473">
    <property type="protein sequence ID" value="KAH7953979.1"/>
    <property type="molecule type" value="Genomic_DNA"/>
</dbReference>
<evidence type="ECO:0000313" key="1">
    <source>
        <dbReference type="EMBL" id="KAH7953979.1"/>
    </source>
</evidence>
<evidence type="ECO:0000313" key="2">
    <source>
        <dbReference type="Proteomes" id="UP000821865"/>
    </source>
</evidence>
<dbReference type="Proteomes" id="UP000821865">
    <property type="component" value="Chromosome 4"/>
</dbReference>
<sequence>MLATLEEKLRQASERAAKQKRLSGSSEDCEKWAVWHLAVLGAQQSRPFRAIWVGPRTKRVNQGASSPTKDASLYTCLTSKQTQDASGFNFYAANMDFFRNQYARARSPLWAVAVKTQVSEEETMPDFDPSVYPMCRTCGLEEENLGHLVLQCAGLCPGQTEGITLPLALGFGSENGVRRCLTQCA</sequence>
<name>A0ACB8CXX6_DERSI</name>
<reference evidence="1" key="1">
    <citation type="submission" date="2020-05" db="EMBL/GenBank/DDBJ databases">
        <title>Large-scale comparative analyses of tick genomes elucidate their genetic diversity and vector capacities.</title>
        <authorList>
            <person name="Jia N."/>
            <person name="Wang J."/>
            <person name="Shi W."/>
            <person name="Du L."/>
            <person name="Sun Y."/>
            <person name="Zhan W."/>
            <person name="Jiang J."/>
            <person name="Wang Q."/>
            <person name="Zhang B."/>
            <person name="Ji P."/>
            <person name="Sakyi L.B."/>
            <person name="Cui X."/>
            <person name="Yuan T."/>
            <person name="Jiang B."/>
            <person name="Yang W."/>
            <person name="Lam T.T.-Y."/>
            <person name="Chang Q."/>
            <person name="Ding S."/>
            <person name="Wang X."/>
            <person name="Zhu J."/>
            <person name="Ruan X."/>
            <person name="Zhao L."/>
            <person name="Wei J."/>
            <person name="Que T."/>
            <person name="Du C."/>
            <person name="Cheng J."/>
            <person name="Dai P."/>
            <person name="Han X."/>
            <person name="Huang E."/>
            <person name="Gao Y."/>
            <person name="Liu J."/>
            <person name="Shao H."/>
            <person name="Ye R."/>
            <person name="Li L."/>
            <person name="Wei W."/>
            <person name="Wang X."/>
            <person name="Wang C."/>
            <person name="Yang T."/>
            <person name="Huo Q."/>
            <person name="Li W."/>
            <person name="Guo W."/>
            <person name="Chen H."/>
            <person name="Zhou L."/>
            <person name="Ni X."/>
            <person name="Tian J."/>
            <person name="Zhou Y."/>
            <person name="Sheng Y."/>
            <person name="Liu T."/>
            <person name="Pan Y."/>
            <person name="Xia L."/>
            <person name="Li J."/>
            <person name="Zhao F."/>
            <person name="Cao W."/>
        </authorList>
    </citation>
    <scope>NUCLEOTIDE SEQUENCE</scope>
    <source>
        <strain evidence="1">Dsil-2018</strain>
    </source>
</reference>
<accession>A0ACB8CXX6</accession>
<comment type="caution">
    <text evidence="1">The sequence shown here is derived from an EMBL/GenBank/DDBJ whole genome shotgun (WGS) entry which is preliminary data.</text>
</comment>
<keyword evidence="2" id="KW-1185">Reference proteome</keyword>
<gene>
    <name evidence="1" type="ORF">HPB49_014721</name>
</gene>
<organism evidence="1 2">
    <name type="scientific">Dermacentor silvarum</name>
    <name type="common">Tick</name>
    <dbReference type="NCBI Taxonomy" id="543639"/>
    <lineage>
        <taxon>Eukaryota</taxon>
        <taxon>Metazoa</taxon>
        <taxon>Ecdysozoa</taxon>
        <taxon>Arthropoda</taxon>
        <taxon>Chelicerata</taxon>
        <taxon>Arachnida</taxon>
        <taxon>Acari</taxon>
        <taxon>Parasitiformes</taxon>
        <taxon>Ixodida</taxon>
        <taxon>Ixodoidea</taxon>
        <taxon>Ixodidae</taxon>
        <taxon>Rhipicephalinae</taxon>
        <taxon>Dermacentor</taxon>
    </lineage>
</organism>
<protein>
    <submittedName>
        <fullName evidence="1">Uncharacterized protein</fullName>
    </submittedName>
</protein>
<proteinExistence type="predicted"/>